<evidence type="ECO:0000313" key="8">
    <source>
        <dbReference type="EMBL" id="CAJ2502234.1"/>
    </source>
</evidence>
<feature type="region of interest" description="Disordered" evidence="6">
    <location>
        <begin position="1"/>
        <end position="44"/>
    </location>
</feature>
<dbReference type="PANTHER" id="PTHR45649">
    <property type="entry name" value="AMINO-ACID PERMEASE BAT1"/>
    <property type="match status" value="1"/>
</dbReference>
<name>A0AAI8VC75_9PEZI</name>
<sequence>MASSQISTSKDDKDDIELRVKTPSDKDDDGQLPPTTRTYSRHSANLNDDEQLQRLGKKPLLNRSFGFMPILGFACSALLSWEGIVTNSGLALTNGGPAGVIWGFLINWIGTLSVNAVLAELSSIAPTAGGQYHWVAMMAPASCSAFLTYLTAWLTTMSWQFIAVSIGYIISTMMQGIIVLATARSYEPTKWQTVLILWGVMAFAVIVNSTTSRALAKFEGLVLVLHLVGFFAVLIPMVYLAPHIDPADVFSTFLNGGGWANQALSFFVGFPSGSSALIGADCAVHMSEEIQHAAMVVPRALMYTIIINGSLAFAMIIVMLICLSDLDAAMKSAETLFYPFIQIFYSAVKSREGACVMAGLILVLSMSSSVGIYASASRMMWSFARDKGLPFSQQLVKLTKDQLPANAIFTTLGITVLLSLIILGSSVALGALISLVVAALFSSYLLSCGLLLWRRCTGALQPYSTNWESLDSGRLTWGPWRVPEPLGTINNVVACLYCAFLLFWSFWPQYTPVTPETMNWSILVFGSVVGFCILWYVFRARHYFKGPIKEI</sequence>
<accession>A0AAI8VC75</accession>
<dbReference type="Proteomes" id="UP001295740">
    <property type="component" value="Unassembled WGS sequence"/>
</dbReference>
<dbReference type="PANTHER" id="PTHR45649:SF1">
    <property type="entry name" value="TRANSPORTER, PUTATIVE (EUROFUNG)-RELATED"/>
    <property type="match status" value="1"/>
</dbReference>
<feature type="transmembrane region" description="Helical" evidence="7">
    <location>
        <begin position="429"/>
        <end position="453"/>
    </location>
</feature>
<feature type="transmembrane region" description="Helical" evidence="7">
    <location>
        <begin position="221"/>
        <end position="241"/>
    </location>
</feature>
<keyword evidence="5 7" id="KW-0472">Membrane</keyword>
<evidence type="ECO:0000256" key="5">
    <source>
        <dbReference type="ARBA" id="ARBA00023136"/>
    </source>
</evidence>
<dbReference type="Pfam" id="PF13520">
    <property type="entry name" value="AA_permease_2"/>
    <property type="match status" value="1"/>
</dbReference>
<feature type="transmembrane region" description="Helical" evidence="7">
    <location>
        <begin position="300"/>
        <end position="321"/>
    </location>
</feature>
<feature type="transmembrane region" description="Helical" evidence="7">
    <location>
        <begin position="60"/>
        <end position="81"/>
    </location>
</feature>
<evidence type="ECO:0000256" key="1">
    <source>
        <dbReference type="ARBA" id="ARBA00004141"/>
    </source>
</evidence>
<evidence type="ECO:0000256" key="3">
    <source>
        <dbReference type="ARBA" id="ARBA00022692"/>
    </source>
</evidence>
<comment type="subcellular location">
    <subcellularLocation>
        <location evidence="1">Membrane</location>
        <topology evidence="1">Multi-pass membrane protein</topology>
    </subcellularLocation>
</comment>
<keyword evidence="3 7" id="KW-0812">Transmembrane</keyword>
<evidence type="ECO:0000256" key="4">
    <source>
        <dbReference type="ARBA" id="ARBA00022989"/>
    </source>
</evidence>
<feature type="compositionally biased region" description="Basic and acidic residues" evidence="6">
    <location>
        <begin position="9"/>
        <end position="25"/>
    </location>
</feature>
<dbReference type="InterPro" id="IPR002293">
    <property type="entry name" value="AA/rel_permease1"/>
</dbReference>
<feature type="transmembrane region" description="Helical" evidence="7">
    <location>
        <begin position="134"/>
        <end position="155"/>
    </location>
</feature>
<dbReference type="PIRSF" id="PIRSF006060">
    <property type="entry name" value="AA_transporter"/>
    <property type="match status" value="1"/>
</dbReference>
<dbReference type="GO" id="GO:0016020">
    <property type="term" value="C:membrane"/>
    <property type="evidence" value="ECO:0007669"/>
    <property type="project" value="UniProtKB-SubCell"/>
</dbReference>
<protein>
    <submittedName>
        <fullName evidence="8">Uu.00g096280.m01.CDS01</fullName>
    </submittedName>
</protein>
<feature type="transmembrane region" description="Helical" evidence="7">
    <location>
        <begin position="101"/>
        <end position="122"/>
    </location>
</feature>
<dbReference type="EMBL" id="CAUWAG010000004">
    <property type="protein sequence ID" value="CAJ2502234.1"/>
    <property type="molecule type" value="Genomic_DNA"/>
</dbReference>
<feature type="transmembrane region" description="Helical" evidence="7">
    <location>
        <begin position="195"/>
        <end position="215"/>
    </location>
</feature>
<comment type="caution">
    <text evidence="8">The sequence shown here is derived from an EMBL/GenBank/DDBJ whole genome shotgun (WGS) entry which is preliminary data.</text>
</comment>
<evidence type="ECO:0000256" key="7">
    <source>
        <dbReference type="SAM" id="Phobius"/>
    </source>
</evidence>
<proteinExistence type="predicted"/>
<feature type="transmembrane region" description="Helical" evidence="7">
    <location>
        <begin position="489"/>
        <end position="507"/>
    </location>
</feature>
<feature type="transmembrane region" description="Helical" evidence="7">
    <location>
        <begin position="519"/>
        <end position="538"/>
    </location>
</feature>
<evidence type="ECO:0000313" key="9">
    <source>
        <dbReference type="Proteomes" id="UP001295740"/>
    </source>
</evidence>
<feature type="transmembrane region" description="Helical" evidence="7">
    <location>
        <begin position="356"/>
        <end position="376"/>
    </location>
</feature>
<gene>
    <name evidence="8" type="ORF">KHLLAP_LOCUS2702</name>
</gene>
<keyword evidence="2" id="KW-0813">Transport</keyword>
<reference evidence="8" key="1">
    <citation type="submission" date="2023-10" db="EMBL/GenBank/DDBJ databases">
        <authorList>
            <person name="Hackl T."/>
        </authorList>
    </citation>
    <scope>NUCLEOTIDE SEQUENCE</scope>
</reference>
<keyword evidence="9" id="KW-1185">Reference proteome</keyword>
<dbReference type="GO" id="GO:0022857">
    <property type="term" value="F:transmembrane transporter activity"/>
    <property type="evidence" value="ECO:0007669"/>
    <property type="project" value="InterPro"/>
</dbReference>
<evidence type="ECO:0000256" key="6">
    <source>
        <dbReference type="SAM" id="MobiDB-lite"/>
    </source>
</evidence>
<dbReference type="Gene3D" id="1.20.1740.10">
    <property type="entry name" value="Amino acid/polyamine transporter I"/>
    <property type="match status" value="1"/>
</dbReference>
<feature type="transmembrane region" description="Helical" evidence="7">
    <location>
        <begin position="403"/>
        <end position="423"/>
    </location>
</feature>
<dbReference type="AlphaFoldDB" id="A0AAI8VC75"/>
<feature type="transmembrane region" description="Helical" evidence="7">
    <location>
        <begin position="161"/>
        <end position="183"/>
    </location>
</feature>
<feature type="compositionally biased region" description="Polar residues" evidence="6">
    <location>
        <begin position="33"/>
        <end position="44"/>
    </location>
</feature>
<evidence type="ECO:0000256" key="2">
    <source>
        <dbReference type="ARBA" id="ARBA00022448"/>
    </source>
</evidence>
<keyword evidence="4 7" id="KW-1133">Transmembrane helix</keyword>
<organism evidence="8 9">
    <name type="scientific">Anthostomella pinea</name>
    <dbReference type="NCBI Taxonomy" id="933095"/>
    <lineage>
        <taxon>Eukaryota</taxon>
        <taxon>Fungi</taxon>
        <taxon>Dikarya</taxon>
        <taxon>Ascomycota</taxon>
        <taxon>Pezizomycotina</taxon>
        <taxon>Sordariomycetes</taxon>
        <taxon>Xylariomycetidae</taxon>
        <taxon>Xylariales</taxon>
        <taxon>Xylariaceae</taxon>
        <taxon>Anthostomella</taxon>
    </lineage>
</organism>